<dbReference type="AlphaFoldDB" id="A0A9P1N7I2"/>
<dbReference type="EMBL" id="CANHGI010000005">
    <property type="protein sequence ID" value="CAI5450956.1"/>
    <property type="molecule type" value="Genomic_DNA"/>
</dbReference>
<name>A0A9P1N7I2_9PELO</name>
<evidence type="ECO:0000313" key="3">
    <source>
        <dbReference type="Proteomes" id="UP001152747"/>
    </source>
</evidence>
<gene>
    <name evidence="2" type="ORF">CAMP_LOCUS13593</name>
</gene>
<organism evidence="2 3">
    <name type="scientific">Caenorhabditis angaria</name>
    <dbReference type="NCBI Taxonomy" id="860376"/>
    <lineage>
        <taxon>Eukaryota</taxon>
        <taxon>Metazoa</taxon>
        <taxon>Ecdysozoa</taxon>
        <taxon>Nematoda</taxon>
        <taxon>Chromadorea</taxon>
        <taxon>Rhabditida</taxon>
        <taxon>Rhabditina</taxon>
        <taxon>Rhabditomorpha</taxon>
        <taxon>Rhabditoidea</taxon>
        <taxon>Rhabditidae</taxon>
        <taxon>Peloderinae</taxon>
        <taxon>Caenorhabditis</taxon>
    </lineage>
</organism>
<accession>A0A9P1N7I2</accession>
<feature type="domain" description="C2H2-type" evidence="1">
    <location>
        <begin position="171"/>
        <end position="193"/>
    </location>
</feature>
<keyword evidence="3" id="KW-1185">Reference proteome</keyword>
<dbReference type="InterPro" id="IPR013087">
    <property type="entry name" value="Znf_C2H2_type"/>
</dbReference>
<feature type="domain" description="C2H2-type" evidence="1">
    <location>
        <begin position="107"/>
        <end position="129"/>
    </location>
</feature>
<dbReference type="SMART" id="SM00355">
    <property type="entry name" value="ZnF_C2H2"/>
    <property type="match status" value="3"/>
</dbReference>
<dbReference type="Proteomes" id="UP001152747">
    <property type="component" value="Unassembled WGS sequence"/>
</dbReference>
<evidence type="ECO:0000313" key="2">
    <source>
        <dbReference type="EMBL" id="CAI5450956.1"/>
    </source>
</evidence>
<comment type="caution">
    <text evidence="2">The sequence shown here is derived from an EMBL/GenBank/DDBJ whole genome shotgun (WGS) entry which is preliminary data.</text>
</comment>
<dbReference type="PROSITE" id="PS00028">
    <property type="entry name" value="ZINC_FINGER_C2H2_1"/>
    <property type="match status" value="2"/>
</dbReference>
<evidence type="ECO:0000259" key="1">
    <source>
        <dbReference type="PROSITE" id="PS00028"/>
    </source>
</evidence>
<dbReference type="OrthoDB" id="5870901at2759"/>
<proteinExistence type="predicted"/>
<reference evidence="2" key="1">
    <citation type="submission" date="2022-11" db="EMBL/GenBank/DDBJ databases">
        <authorList>
            <person name="Kikuchi T."/>
        </authorList>
    </citation>
    <scope>NUCLEOTIDE SEQUENCE</scope>
    <source>
        <strain evidence="2">PS1010</strain>
    </source>
</reference>
<protein>
    <recommendedName>
        <fullName evidence="1">C2H2-type domain-containing protein</fullName>
    </recommendedName>
</protein>
<sequence length="235" mass="28343">MTVFFEYIENMKKLFDEIEADKKCEAIGEIEEFLNWMTFRWQNEEQNEYPILLQNAEEIIFDRFGEDWQIEENQEYNRQNDNMIYYRNPDEDTVPSTSTVTRKIIKCYSCGLELNNEKALYRHGIKSGHKTREKRKYQRKNEEEEVNYGNELPAEILEPEVGNEEDFDFRCFTCGIEFKNRKALYRHGIKLKHPTRIGRSPQKRGGPFKCDLCLCYSTTKFEYLTRHKKRQHNIE</sequence>
<dbReference type="Gene3D" id="3.30.160.60">
    <property type="entry name" value="Classic Zinc Finger"/>
    <property type="match status" value="1"/>
</dbReference>